<evidence type="ECO:0000256" key="1">
    <source>
        <dbReference type="SAM" id="SignalP"/>
    </source>
</evidence>
<organism evidence="2 3">
    <name type="scientific">Methylomagnum ishizawai</name>
    <dbReference type="NCBI Taxonomy" id="1760988"/>
    <lineage>
        <taxon>Bacteria</taxon>
        <taxon>Pseudomonadati</taxon>
        <taxon>Pseudomonadota</taxon>
        <taxon>Gammaproteobacteria</taxon>
        <taxon>Methylococcales</taxon>
        <taxon>Methylococcaceae</taxon>
        <taxon>Methylomagnum</taxon>
    </lineage>
</organism>
<dbReference type="PROSITE" id="PS51257">
    <property type="entry name" value="PROKAR_LIPOPROTEIN"/>
    <property type="match status" value="1"/>
</dbReference>
<evidence type="ECO:0000313" key="3">
    <source>
        <dbReference type="Proteomes" id="UP000192923"/>
    </source>
</evidence>
<sequence>MKAPRRLASLLFALLLGCAPASLAEPLAVIAAAHSPLDKLAPDTLKRVYSRKSQLDPHGIRWIPVNLPAADPLRRAFSLAVFDALPEDLEEYWNIQYFQGVNPPQVLASEEAVLRFVAATPGAMGYVRAHLVDARVKVLLLLPIPDLRH</sequence>
<dbReference type="RefSeq" id="WP_254899348.1">
    <property type="nucleotide sequence ID" value="NZ_FXAM01000001.1"/>
</dbReference>
<evidence type="ECO:0000313" key="2">
    <source>
        <dbReference type="EMBL" id="SMF94532.1"/>
    </source>
</evidence>
<gene>
    <name evidence="2" type="ORF">SAMN02949497_1850</name>
</gene>
<dbReference type="Gene3D" id="3.40.190.10">
    <property type="entry name" value="Periplasmic binding protein-like II"/>
    <property type="match status" value="1"/>
</dbReference>
<name>A0A1Y6D1U3_9GAMM</name>
<reference evidence="2 3" key="1">
    <citation type="submission" date="2016-12" db="EMBL/GenBank/DDBJ databases">
        <authorList>
            <person name="Song W.-J."/>
            <person name="Kurnit D.M."/>
        </authorList>
    </citation>
    <scope>NUCLEOTIDE SEQUENCE [LARGE SCALE GENOMIC DNA]</scope>
    <source>
        <strain evidence="2 3">175</strain>
    </source>
</reference>
<dbReference type="SUPFAM" id="SSF53850">
    <property type="entry name" value="Periplasmic binding protein-like II"/>
    <property type="match status" value="1"/>
</dbReference>
<feature type="signal peptide" evidence="1">
    <location>
        <begin position="1"/>
        <end position="24"/>
    </location>
</feature>
<feature type="chain" id="PRO_5012531715" evidence="1">
    <location>
        <begin position="25"/>
        <end position="149"/>
    </location>
</feature>
<dbReference type="AlphaFoldDB" id="A0A1Y6D1U3"/>
<keyword evidence="3" id="KW-1185">Reference proteome</keyword>
<protein>
    <submittedName>
        <fullName evidence="2">Uncharacterized protein</fullName>
    </submittedName>
</protein>
<keyword evidence="1" id="KW-0732">Signal</keyword>
<dbReference type="EMBL" id="FXAM01000001">
    <property type="protein sequence ID" value="SMF94532.1"/>
    <property type="molecule type" value="Genomic_DNA"/>
</dbReference>
<dbReference type="STRING" id="1760988.SAMN02949497_1850"/>
<dbReference type="Proteomes" id="UP000192923">
    <property type="component" value="Unassembled WGS sequence"/>
</dbReference>
<accession>A0A1Y6D1U3</accession>
<proteinExistence type="predicted"/>